<proteinExistence type="predicted"/>
<evidence type="ECO:0000313" key="2">
    <source>
        <dbReference type="Proteomes" id="UP000664044"/>
    </source>
</evidence>
<name>A0ABS3G4T1_9FLAO</name>
<keyword evidence="2" id="KW-1185">Reference proteome</keyword>
<reference evidence="1 2" key="1">
    <citation type="submission" date="2021-03" db="EMBL/GenBank/DDBJ databases">
        <title>Muricauda lutimaris sp. nov. and Muricauda ruestringensis sp. nov, two marine members of the Flavobacteriaceae isolated from deep sea sediments of Western Pacific.</title>
        <authorList>
            <person name="Zhao S."/>
            <person name="Liu R."/>
        </authorList>
    </citation>
    <scope>NUCLEOTIDE SEQUENCE [LARGE SCALE GENOMIC DNA]</scope>
    <source>
        <strain evidence="1 2">BC31-1-A7</strain>
    </source>
</reference>
<gene>
    <name evidence="1" type="ORF">J0656_07595</name>
</gene>
<protein>
    <submittedName>
        <fullName evidence="1">Transcriptional regulator</fullName>
    </submittedName>
</protein>
<dbReference type="Gene3D" id="1.10.10.10">
    <property type="entry name" value="Winged helix-like DNA-binding domain superfamily/Winged helix DNA-binding domain"/>
    <property type="match status" value="1"/>
</dbReference>
<evidence type="ECO:0000313" key="1">
    <source>
        <dbReference type="EMBL" id="MBO0353876.1"/>
    </source>
</evidence>
<dbReference type="EMBL" id="JAFLNL010000003">
    <property type="protein sequence ID" value="MBO0353876.1"/>
    <property type="molecule type" value="Genomic_DNA"/>
</dbReference>
<dbReference type="RefSeq" id="WP_207032660.1">
    <property type="nucleotide sequence ID" value="NZ_JAFLNL010000003.1"/>
</dbReference>
<dbReference type="InterPro" id="IPR036388">
    <property type="entry name" value="WH-like_DNA-bd_sf"/>
</dbReference>
<dbReference type="SUPFAM" id="SSF46785">
    <property type="entry name" value="Winged helix' DNA-binding domain"/>
    <property type="match status" value="1"/>
</dbReference>
<dbReference type="Proteomes" id="UP000664044">
    <property type="component" value="Unassembled WGS sequence"/>
</dbReference>
<organism evidence="1 2">
    <name type="scientific">Flagellimonas aurea</name>
    <dbReference type="NCBI Taxonomy" id="2915619"/>
    <lineage>
        <taxon>Bacteria</taxon>
        <taxon>Pseudomonadati</taxon>
        <taxon>Bacteroidota</taxon>
        <taxon>Flavobacteriia</taxon>
        <taxon>Flavobacteriales</taxon>
        <taxon>Flavobacteriaceae</taxon>
        <taxon>Flagellimonas</taxon>
    </lineage>
</organism>
<accession>A0ABS3G4T1</accession>
<sequence length="215" mass="24582">MDKMIEENEKAMCILKNEGEKTLKDLAKMLGITTEGARFQLLKLSNEGYVKSESRAMGRGRPQQFWSLTKKGHDKFPNRHSELTLRLINKIKKEYGEDALSQIIASTAEDNLNHYRKTIEETDTLEEKVRKLAELREREGYMASFKKTDDGDFMLIENHCPICDAASLCQKFCSSELDIFQTVLGPGAQIKRTKHILTGDRRCAYLIQESDTLKG</sequence>
<dbReference type="InterPro" id="IPR036390">
    <property type="entry name" value="WH_DNA-bd_sf"/>
</dbReference>
<comment type="caution">
    <text evidence="1">The sequence shown here is derived from an EMBL/GenBank/DDBJ whole genome shotgun (WGS) entry which is preliminary data.</text>
</comment>